<keyword evidence="3" id="KW-1185">Reference proteome</keyword>
<accession>A0A7W7W526</accession>
<evidence type="ECO:0000313" key="3">
    <source>
        <dbReference type="Proteomes" id="UP000523007"/>
    </source>
</evidence>
<proteinExistence type="predicted"/>
<dbReference type="Pfam" id="PF04672">
    <property type="entry name" value="Methyltransf_19"/>
    <property type="match status" value="1"/>
</dbReference>
<feature type="region of interest" description="Disordered" evidence="1">
    <location>
        <begin position="1"/>
        <end position="29"/>
    </location>
</feature>
<feature type="compositionally biased region" description="Basic and acidic residues" evidence="1">
    <location>
        <begin position="7"/>
        <end position="21"/>
    </location>
</feature>
<dbReference type="InterPro" id="IPR029063">
    <property type="entry name" value="SAM-dependent_MTases_sf"/>
</dbReference>
<dbReference type="SUPFAM" id="SSF53335">
    <property type="entry name" value="S-adenosyl-L-methionine-dependent methyltransferases"/>
    <property type="match status" value="1"/>
</dbReference>
<dbReference type="Gene3D" id="3.40.50.150">
    <property type="entry name" value="Vaccinia Virus protein VP39"/>
    <property type="match status" value="1"/>
</dbReference>
<evidence type="ECO:0000313" key="2">
    <source>
        <dbReference type="EMBL" id="MBB4934243.1"/>
    </source>
</evidence>
<dbReference type="InterPro" id="IPR006764">
    <property type="entry name" value="SAM_dep_MeTrfase_SAV2177_type"/>
</dbReference>
<evidence type="ECO:0000256" key="1">
    <source>
        <dbReference type="SAM" id="MobiDB-lite"/>
    </source>
</evidence>
<dbReference type="Proteomes" id="UP000523007">
    <property type="component" value="Unassembled WGS sequence"/>
</dbReference>
<sequence>MRQSTVLRDDWCPMAHEHPEMPDNEQTPTIDTSVPHSARIWNYWLGGKDNFPSDQAAGDEIRQVFPAIVEDARAVRAFLNRAVRHLAGTAGVRQFLDVGTGLPTVNNTHEVAQSVAPECRVVYVDNDPLVLAHARALLVGSPAGTTAYIDADLRDPESILQGAAEILSFDEPIALILMGILGHITDNEEARGIVHRLMDTLPPGSYLVISDLTNEVNGEAVDKAIRYWNENSSNPRVNRTPDEIARFFDGLEVLEPGVVSSSLWRPEITGPPPVDDFGAVGYKP</sequence>
<gene>
    <name evidence="2" type="ORF">F4561_005063</name>
</gene>
<dbReference type="EMBL" id="JACHJT010000001">
    <property type="protein sequence ID" value="MBB4934243.1"/>
    <property type="molecule type" value="Genomic_DNA"/>
</dbReference>
<organism evidence="2 3">
    <name type="scientific">Lipingzhangella halophila</name>
    <dbReference type="NCBI Taxonomy" id="1783352"/>
    <lineage>
        <taxon>Bacteria</taxon>
        <taxon>Bacillati</taxon>
        <taxon>Actinomycetota</taxon>
        <taxon>Actinomycetes</taxon>
        <taxon>Streptosporangiales</taxon>
        <taxon>Nocardiopsidaceae</taxon>
        <taxon>Lipingzhangella</taxon>
    </lineage>
</organism>
<protein>
    <recommendedName>
        <fullName evidence="4">S-adenosyl methyltransferase</fullName>
    </recommendedName>
</protein>
<dbReference type="AlphaFoldDB" id="A0A7W7W526"/>
<dbReference type="PIRSF" id="PIRSF017393">
    <property type="entry name" value="MTase_SAV2177"/>
    <property type="match status" value="1"/>
</dbReference>
<name>A0A7W7W526_9ACTN</name>
<evidence type="ECO:0008006" key="4">
    <source>
        <dbReference type="Google" id="ProtNLM"/>
    </source>
</evidence>
<reference evidence="2 3" key="1">
    <citation type="submission" date="2020-08" db="EMBL/GenBank/DDBJ databases">
        <title>Sequencing the genomes of 1000 actinobacteria strains.</title>
        <authorList>
            <person name="Klenk H.-P."/>
        </authorList>
    </citation>
    <scope>NUCLEOTIDE SEQUENCE [LARGE SCALE GENOMIC DNA]</scope>
    <source>
        <strain evidence="2 3">DSM 102030</strain>
    </source>
</reference>
<comment type="caution">
    <text evidence="2">The sequence shown here is derived from an EMBL/GenBank/DDBJ whole genome shotgun (WGS) entry which is preliminary data.</text>
</comment>